<feature type="transmembrane region" description="Helical" evidence="1">
    <location>
        <begin position="207"/>
        <end position="226"/>
    </location>
</feature>
<reference evidence="4 5" key="1">
    <citation type="submission" date="2018-06" db="EMBL/GenBank/DDBJ databases">
        <title>Complete Genome Sequence of Desulfobacter hydrogenophilus (DSM3380).</title>
        <authorList>
            <person name="Marietou A."/>
            <person name="Schreiber L."/>
            <person name="Marshall I."/>
            <person name="Jorgensen B."/>
        </authorList>
    </citation>
    <scope>NUCLEOTIDE SEQUENCE [LARGE SCALE GENOMIC DNA]</scope>
    <source>
        <strain evidence="4 5">DSM 3380</strain>
    </source>
</reference>
<evidence type="ECO:0000256" key="1">
    <source>
        <dbReference type="SAM" id="Phobius"/>
    </source>
</evidence>
<dbReference type="GO" id="GO:0008237">
    <property type="term" value="F:metallopeptidase activity"/>
    <property type="evidence" value="ECO:0007669"/>
    <property type="project" value="UniProtKB-KW"/>
</dbReference>
<dbReference type="OrthoDB" id="5419392at2"/>
<feature type="transmembrane region" description="Helical" evidence="1">
    <location>
        <begin position="163"/>
        <end position="180"/>
    </location>
</feature>
<dbReference type="EMBL" id="QLNI01000026">
    <property type="protein sequence ID" value="RAM01516.1"/>
    <property type="molecule type" value="Genomic_DNA"/>
</dbReference>
<organism evidence="4 5">
    <name type="scientific">Desulfobacter hydrogenophilus</name>
    <dbReference type="NCBI Taxonomy" id="2291"/>
    <lineage>
        <taxon>Bacteria</taxon>
        <taxon>Pseudomonadati</taxon>
        <taxon>Thermodesulfobacteriota</taxon>
        <taxon>Desulfobacteria</taxon>
        <taxon>Desulfobacterales</taxon>
        <taxon>Desulfobacteraceae</taxon>
        <taxon>Desulfobacter</taxon>
    </lineage>
</organism>
<dbReference type="AlphaFoldDB" id="A0A328FBA0"/>
<evidence type="ECO:0000313" key="6">
    <source>
        <dbReference type="Proteomes" id="UP000293902"/>
    </source>
</evidence>
<dbReference type="Proteomes" id="UP000248798">
    <property type="component" value="Unassembled WGS sequence"/>
</dbReference>
<evidence type="ECO:0000313" key="4">
    <source>
        <dbReference type="EMBL" id="RAM01516.1"/>
    </source>
</evidence>
<evidence type="ECO:0000259" key="2">
    <source>
        <dbReference type="Pfam" id="PF02517"/>
    </source>
</evidence>
<feature type="transmembrane region" description="Helical" evidence="1">
    <location>
        <begin position="98"/>
        <end position="119"/>
    </location>
</feature>
<gene>
    <name evidence="4" type="ORF">DO021_13605</name>
    <name evidence="3" type="ORF">EYB58_05900</name>
</gene>
<reference evidence="3 6" key="2">
    <citation type="submission" date="2019-02" db="EMBL/GenBank/DDBJ databases">
        <title>Complete genome sequence of Desulfobacter hydrogenophilus AcRS1.</title>
        <authorList>
            <person name="Marietou A."/>
            <person name="Lund M.B."/>
            <person name="Marshall I.P.G."/>
            <person name="Schreiber L."/>
            <person name="Jorgensen B."/>
        </authorList>
    </citation>
    <scope>NUCLEOTIDE SEQUENCE [LARGE SCALE GENOMIC DNA]</scope>
    <source>
        <strain evidence="3 6">AcRS1</strain>
    </source>
</reference>
<dbReference type="GO" id="GO:0006508">
    <property type="term" value="P:proteolysis"/>
    <property type="evidence" value="ECO:0007669"/>
    <property type="project" value="UniProtKB-KW"/>
</dbReference>
<keyword evidence="4" id="KW-0378">Hydrolase</keyword>
<sequence length="227" mass="26247">MNPKQATLDSFSIVETEKEINIHGQVAYKFSDPYRSLFLLLFLCHAPVVLIWLKIIPFEYRFFAVFCSLAALTCFYFYRQYSLAELGFRIDNLKSSLVWNLFFCVVGGIGLVLMHRAGFLRPKSQNYFPHVYLFYFFFLGPVQELIFRAILFSEIKRIPGLGNRFFLFISTFSFCLLHIIYNHPPLLVIALISGLAWGIIFIKKPNIWGIALSHSLLGTLAMVLHLI</sequence>
<dbReference type="Proteomes" id="UP000293902">
    <property type="component" value="Chromosome"/>
</dbReference>
<evidence type="ECO:0000313" key="5">
    <source>
        <dbReference type="Proteomes" id="UP000248798"/>
    </source>
</evidence>
<proteinExistence type="predicted"/>
<keyword evidence="1" id="KW-0472">Membrane</keyword>
<keyword evidence="4" id="KW-0482">Metalloprotease</keyword>
<name>A0A328FBA0_9BACT</name>
<feature type="transmembrane region" description="Helical" evidence="1">
    <location>
        <begin position="62"/>
        <end position="78"/>
    </location>
</feature>
<keyword evidence="1" id="KW-0812">Transmembrane</keyword>
<dbReference type="GO" id="GO:0004175">
    <property type="term" value="F:endopeptidase activity"/>
    <property type="evidence" value="ECO:0007669"/>
    <property type="project" value="UniProtKB-ARBA"/>
</dbReference>
<keyword evidence="4" id="KW-0645">Protease</keyword>
<dbReference type="EMBL" id="CP036313">
    <property type="protein sequence ID" value="QBH12483.1"/>
    <property type="molecule type" value="Genomic_DNA"/>
</dbReference>
<evidence type="ECO:0000313" key="3">
    <source>
        <dbReference type="EMBL" id="QBH12483.1"/>
    </source>
</evidence>
<dbReference type="RefSeq" id="WP_111957563.1">
    <property type="nucleotide sequence ID" value="NZ_CP036313.1"/>
</dbReference>
<accession>A0A328FBA0</accession>
<feature type="transmembrane region" description="Helical" evidence="1">
    <location>
        <begin position="186"/>
        <end position="202"/>
    </location>
</feature>
<dbReference type="InterPro" id="IPR003675">
    <property type="entry name" value="Rce1/LyrA-like_dom"/>
</dbReference>
<feature type="transmembrane region" description="Helical" evidence="1">
    <location>
        <begin position="131"/>
        <end position="151"/>
    </location>
</feature>
<feature type="transmembrane region" description="Helical" evidence="1">
    <location>
        <begin position="37"/>
        <end position="56"/>
    </location>
</feature>
<keyword evidence="1" id="KW-1133">Transmembrane helix</keyword>
<feature type="domain" description="CAAX prenyl protease 2/Lysostaphin resistance protein A-like" evidence="2">
    <location>
        <begin position="131"/>
        <end position="217"/>
    </location>
</feature>
<dbReference type="GO" id="GO:0080120">
    <property type="term" value="P:CAAX-box protein maturation"/>
    <property type="evidence" value="ECO:0007669"/>
    <property type="project" value="UniProtKB-ARBA"/>
</dbReference>
<protein>
    <submittedName>
        <fullName evidence="4">CPBP family intramembrane metalloprotease</fullName>
    </submittedName>
</protein>
<keyword evidence="6" id="KW-1185">Reference proteome</keyword>
<dbReference type="Pfam" id="PF02517">
    <property type="entry name" value="Rce1-like"/>
    <property type="match status" value="1"/>
</dbReference>